<dbReference type="Gene3D" id="2.40.37.20">
    <property type="entry name" value="D-serine dehydratase-like domain"/>
    <property type="match status" value="1"/>
</dbReference>
<dbReference type="Proteomes" id="UP000321049">
    <property type="component" value="Unassembled WGS sequence"/>
</dbReference>
<dbReference type="InterPro" id="IPR029066">
    <property type="entry name" value="PLP-binding_barrel"/>
</dbReference>
<organism evidence="2 3">
    <name type="scientific">Cellulomonas terrae</name>
    <dbReference type="NCBI Taxonomy" id="311234"/>
    <lineage>
        <taxon>Bacteria</taxon>
        <taxon>Bacillati</taxon>
        <taxon>Actinomycetota</taxon>
        <taxon>Actinomycetes</taxon>
        <taxon>Micrococcales</taxon>
        <taxon>Cellulomonadaceae</taxon>
        <taxon>Cellulomonas</taxon>
    </lineage>
</organism>
<dbReference type="EMBL" id="BJWH01000012">
    <property type="protein sequence ID" value="GEL98947.1"/>
    <property type="molecule type" value="Genomic_DNA"/>
</dbReference>
<evidence type="ECO:0000313" key="2">
    <source>
        <dbReference type="EMBL" id="GEL98947.1"/>
    </source>
</evidence>
<reference evidence="2 3" key="1">
    <citation type="submission" date="2019-07" db="EMBL/GenBank/DDBJ databases">
        <title>Whole genome shotgun sequence of Cellulomonas terrae NBRC 100819.</title>
        <authorList>
            <person name="Hosoyama A."/>
            <person name="Uohara A."/>
            <person name="Ohji S."/>
            <person name="Ichikawa N."/>
        </authorList>
    </citation>
    <scope>NUCLEOTIDE SEQUENCE [LARGE SCALE GENOMIC DNA]</scope>
    <source>
        <strain evidence="2 3">NBRC 100819</strain>
    </source>
</reference>
<dbReference type="Pfam" id="PF14031">
    <property type="entry name" value="D-ser_dehydrat"/>
    <property type="match status" value="1"/>
</dbReference>
<dbReference type="SUPFAM" id="SSF51419">
    <property type="entry name" value="PLP-binding barrel"/>
    <property type="match status" value="1"/>
</dbReference>
<dbReference type="InterPro" id="IPR051466">
    <property type="entry name" value="D-amino_acid_metab_enzyme"/>
</dbReference>
<dbReference type="InterPro" id="IPR026956">
    <property type="entry name" value="D-ser_dehydrat-like_dom"/>
</dbReference>
<proteinExistence type="predicted"/>
<feature type="domain" description="D-serine dehydratase-like" evidence="1">
    <location>
        <begin position="307"/>
        <end position="406"/>
    </location>
</feature>
<name>A0A511JLQ9_9CELL</name>
<dbReference type="PANTHER" id="PTHR28004">
    <property type="entry name" value="ZGC:162816-RELATED"/>
    <property type="match status" value="1"/>
</dbReference>
<evidence type="ECO:0000259" key="1">
    <source>
        <dbReference type="SMART" id="SM01119"/>
    </source>
</evidence>
<dbReference type="SMART" id="SM01119">
    <property type="entry name" value="D-ser_dehydrat"/>
    <property type="match status" value="1"/>
</dbReference>
<keyword evidence="3" id="KW-1185">Reference proteome</keyword>
<dbReference type="Gene3D" id="3.20.20.10">
    <property type="entry name" value="Alanine racemase"/>
    <property type="match status" value="1"/>
</dbReference>
<sequence length="419" mass="44063">MRRRYGEPTMTLRFPPLLLGPTTKGFWCPTPVTRSDFVAAGHTLTDGSLTWPVLTLDADAVVHNIAQLAAFTAERGLAFAPHGKTTMSPELFAAQLDAGAWGITVATGNQLLTAHSFGVRRLLVANEVLDPAVLRWIAQTLAAEPSTDILFHVDSVAAVDVAASAADGGRVRVLLEVGFAAGRSGVRTGDQALAVAQHAVQTPGVDLVGVSAYEGALADVDAARKYLAEVRAVAEMLVDAGLLRDHVILSAGGSAYFDVVADVLGGPDVAGVPSTTILRSGAYLTHDHGTYAASTPFTRIAGHLYPALRVWAQVVSTPEVGLAIVGAGKRDVPYDSGLPVVLRRHRAAQAPVAVVGWDVTRTNDQHAYLEASDPLGTALAVGDLLELGISHPCTAFDKWRAIPVIDAGQRVVDVVTTWF</sequence>
<protein>
    <submittedName>
        <fullName evidence="2">Amino acid deaminase</fullName>
    </submittedName>
</protein>
<evidence type="ECO:0000313" key="3">
    <source>
        <dbReference type="Proteomes" id="UP000321049"/>
    </source>
</evidence>
<dbReference type="AlphaFoldDB" id="A0A511JLQ9"/>
<accession>A0A511JLQ9</accession>
<dbReference type="PANTHER" id="PTHR28004:SF8">
    <property type="entry name" value="D-SERINE DEAMINASE"/>
    <property type="match status" value="1"/>
</dbReference>
<dbReference type="InterPro" id="IPR042208">
    <property type="entry name" value="D-ser_dehydrat-like_sf"/>
</dbReference>
<comment type="caution">
    <text evidence="2">The sequence shown here is derived from an EMBL/GenBank/DDBJ whole genome shotgun (WGS) entry which is preliminary data.</text>
</comment>
<gene>
    <name evidence="2" type="ORF">CTE05_24940</name>
</gene>